<keyword evidence="3 9" id="KW-0863">Zinc-finger</keyword>
<keyword evidence="4" id="KW-0862">Zinc</keyword>
<evidence type="ECO:0000313" key="12">
    <source>
        <dbReference type="EnsemblPlants" id="Kaladp0808s0059.1.v1.1"/>
    </source>
</evidence>
<evidence type="ECO:0000256" key="1">
    <source>
        <dbReference type="ARBA" id="ARBA00004123"/>
    </source>
</evidence>
<dbReference type="Pfam" id="PF00320">
    <property type="entry name" value="GATA"/>
    <property type="match status" value="1"/>
</dbReference>
<dbReference type="InterPro" id="IPR044867">
    <property type="entry name" value="DEUBAD_dom"/>
</dbReference>
<dbReference type="GO" id="GO:0005634">
    <property type="term" value="C:nucleus"/>
    <property type="evidence" value="ECO:0007669"/>
    <property type="project" value="UniProtKB-SubCell"/>
</dbReference>
<evidence type="ECO:0000256" key="9">
    <source>
        <dbReference type="PROSITE-ProRule" id="PRU00094"/>
    </source>
</evidence>
<dbReference type="Gene3D" id="3.30.50.10">
    <property type="entry name" value="Erythroid Transcription Factor GATA-1, subunit A"/>
    <property type="match status" value="1"/>
</dbReference>
<dbReference type="GO" id="GO:0008270">
    <property type="term" value="F:zinc ion binding"/>
    <property type="evidence" value="ECO:0007669"/>
    <property type="project" value="UniProtKB-KW"/>
</dbReference>
<dbReference type="Gene3D" id="1.10.2020.20">
    <property type="match status" value="1"/>
</dbReference>
<dbReference type="InterPro" id="IPR044589">
    <property type="entry name" value="GATA26/27"/>
</dbReference>
<dbReference type="SUPFAM" id="SSF57716">
    <property type="entry name" value="Glucocorticoid receptor-like (DNA-binding domain)"/>
    <property type="match status" value="1"/>
</dbReference>
<dbReference type="Proteomes" id="UP000594263">
    <property type="component" value="Unplaced"/>
</dbReference>
<evidence type="ECO:0000256" key="5">
    <source>
        <dbReference type="ARBA" id="ARBA00023015"/>
    </source>
</evidence>
<dbReference type="PANTHER" id="PTHR46855:SF1">
    <property type="entry name" value="GATA TRANSCRIPTION FACTOR 26"/>
    <property type="match status" value="1"/>
</dbReference>
<sequence length="546" mass="60782">MGKQGPCCHCGVTSTPLWRNGPADKPVLCNACGSRWRTKGSLTNYTPLHARAEPEDYEINKHPRAKTISINKQKEVKLVKRKQFYETECRSMGGAFSDSRSLSNYMDQDASYRSSSGSAISNSESCGQFSKVEASELTDPDKSIIFDSVVTPKKKIVIPRSKPSPVQKLTRDLCTILHEQQQSYFSGSSEEDLLFNTATPMASMETGHGSVLIRHPSSIGQEEESEASSLTFDNKPCPGLRSCLTPHNLVVNNKIKDSKFQFSGLEKSRKFSDLEMQQEQIKRAKLQNEKLQILGNHNSPLRTVDLKEILNFKEFATHLTTEEHHRLLKYLPPSDIAPFPESLITMFDSAHFVENLSSFQQLLAEGVFDITLSGVKAEDCKTLRRFALSNLTKSKWVEHYNLLKKCRNGFTSSVVPGMHSGVATMNIAKIKRPRDGSDTDLPDAKSAMKCPKRVTLKDMDKNKTALDNTASCFSPKNLFALPPDNSSLALDSFQYADDNAEQEDLLLDVPLSNSFPQAELLHPTSNHGALLTSPCSSSVYPNLIRH</sequence>
<dbReference type="PANTHER" id="PTHR46855">
    <property type="entry name" value="OSJNBB0038F03.10 PROTEIN"/>
    <property type="match status" value="1"/>
</dbReference>
<dbReference type="PROSITE" id="PS50114">
    <property type="entry name" value="GATA_ZN_FINGER_2"/>
    <property type="match status" value="1"/>
</dbReference>
<feature type="domain" description="DEUBAD" evidence="11">
    <location>
        <begin position="297"/>
        <end position="409"/>
    </location>
</feature>
<evidence type="ECO:0000256" key="3">
    <source>
        <dbReference type="ARBA" id="ARBA00022771"/>
    </source>
</evidence>
<evidence type="ECO:0000313" key="13">
    <source>
        <dbReference type="Proteomes" id="UP000594263"/>
    </source>
</evidence>
<keyword evidence="13" id="KW-1185">Reference proteome</keyword>
<keyword evidence="2" id="KW-0479">Metal-binding</keyword>
<evidence type="ECO:0000256" key="2">
    <source>
        <dbReference type="ARBA" id="ARBA00022723"/>
    </source>
</evidence>
<dbReference type="PROSITE" id="PS51916">
    <property type="entry name" value="DEUBAD"/>
    <property type="match status" value="1"/>
</dbReference>
<keyword evidence="6" id="KW-0238">DNA-binding</keyword>
<dbReference type="OMA" id="ILMHNDS"/>
<dbReference type="InterPro" id="IPR013088">
    <property type="entry name" value="Znf_NHR/GATA"/>
</dbReference>
<dbReference type="CDD" id="cd00202">
    <property type="entry name" value="ZnF_GATA"/>
    <property type="match status" value="1"/>
</dbReference>
<dbReference type="InterPro" id="IPR000679">
    <property type="entry name" value="Znf_GATA"/>
</dbReference>
<dbReference type="AlphaFoldDB" id="A0A7N0VGS5"/>
<dbReference type="Pfam" id="PF13919">
    <property type="entry name" value="ASXH"/>
    <property type="match status" value="1"/>
</dbReference>
<evidence type="ECO:0000256" key="7">
    <source>
        <dbReference type="ARBA" id="ARBA00023163"/>
    </source>
</evidence>
<evidence type="ECO:0000256" key="4">
    <source>
        <dbReference type="ARBA" id="ARBA00022833"/>
    </source>
</evidence>
<organism evidence="12 13">
    <name type="scientific">Kalanchoe fedtschenkoi</name>
    <name type="common">Lavender scallops</name>
    <name type="synonym">South American air plant</name>
    <dbReference type="NCBI Taxonomy" id="63787"/>
    <lineage>
        <taxon>Eukaryota</taxon>
        <taxon>Viridiplantae</taxon>
        <taxon>Streptophyta</taxon>
        <taxon>Embryophyta</taxon>
        <taxon>Tracheophyta</taxon>
        <taxon>Spermatophyta</taxon>
        <taxon>Magnoliopsida</taxon>
        <taxon>eudicotyledons</taxon>
        <taxon>Gunneridae</taxon>
        <taxon>Pentapetalae</taxon>
        <taxon>Saxifragales</taxon>
        <taxon>Crassulaceae</taxon>
        <taxon>Kalanchoe</taxon>
    </lineage>
</organism>
<dbReference type="GO" id="GO:0006355">
    <property type="term" value="P:regulation of DNA-templated transcription"/>
    <property type="evidence" value="ECO:0007669"/>
    <property type="project" value="InterPro"/>
</dbReference>
<name>A0A7N0VGS5_KALFE</name>
<evidence type="ECO:0000256" key="6">
    <source>
        <dbReference type="ARBA" id="ARBA00023125"/>
    </source>
</evidence>
<dbReference type="InterPro" id="IPR028020">
    <property type="entry name" value="ASX_DEUBAD_dom"/>
</dbReference>
<proteinExistence type="predicted"/>
<keyword evidence="7" id="KW-0804">Transcription</keyword>
<reference evidence="12" key="1">
    <citation type="submission" date="2021-01" db="UniProtKB">
        <authorList>
            <consortium name="EnsemblPlants"/>
        </authorList>
    </citation>
    <scope>IDENTIFICATION</scope>
</reference>
<accession>A0A7N0VGS5</accession>
<evidence type="ECO:0000259" key="10">
    <source>
        <dbReference type="PROSITE" id="PS50114"/>
    </source>
</evidence>
<dbReference type="GO" id="GO:0043565">
    <property type="term" value="F:sequence-specific DNA binding"/>
    <property type="evidence" value="ECO:0007669"/>
    <property type="project" value="InterPro"/>
</dbReference>
<evidence type="ECO:0000256" key="8">
    <source>
        <dbReference type="ARBA" id="ARBA00023242"/>
    </source>
</evidence>
<protein>
    <recommendedName>
        <fullName evidence="14">GATA transcription factor</fullName>
    </recommendedName>
</protein>
<feature type="domain" description="GATA-type" evidence="10">
    <location>
        <begin position="7"/>
        <end position="40"/>
    </location>
</feature>
<evidence type="ECO:0008006" key="14">
    <source>
        <dbReference type="Google" id="ProtNLM"/>
    </source>
</evidence>
<comment type="subcellular location">
    <subcellularLocation>
        <location evidence="1">Nucleus</location>
    </subcellularLocation>
</comment>
<dbReference type="InterPro" id="IPR038108">
    <property type="entry name" value="RPN13_DEUBAD_sf"/>
</dbReference>
<keyword evidence="8" id="KW-0539">Nucleus</keyword>
<keyword evidence="5" id="KW-0805">Transcription regulation</keyword>
<evidence type="ECO:0000259" key="11">
    <source>
        <dbReference type="PROSITE" id="PS51916"/>
    </source>
</evidence>
<dbReference type="SMART" id="SM00401">
    <property type="entry name" value="ZnF_GATA"/>
    <property type="match status" value="1"/>
</dbReference>
<dbReference type="EnsemblPlants" id="Kaladp0808s0059.1.v1.1">
    <property type="protein sequence ID" value="Kaladp0808s0059.1.v1.1"/>
    <property type="gene ID" value="Kaladp0808s0059.v1.1"/>
</dbReference>
<dbReference type="Gramene" id="Kaladp0808s0059.1.v1.1">
    <property type="protein sequence ID" value="Kaladp0808s0059.1.v1.1"/>
    <property type="gene ID" value="Kaladp0808s0059.v1.1"/>
</dbReference>